<dbReference type="Pfam" id="PF03051">
    <property type="entry name" value="Peptidase_C1_2"/>
    <property type="match status" value="1"/>
</dbReference>
<keyword evidence="1" id="KW-0645">Protease</keyword>
<evidence type="ECO:0000256" key="2">
    <source>
        <dbReference type="ARBA" id="ARBA00022801"/>
    </source>
</evidence>
<organism evidence="4 5">
    <name type="scientific">Handelsmanbacteria sp. (strain RIFCSPLOWO2_12_FULL_64_10)</name>
    <dbReference type="NCBI Taxonomy" id="1817868"/>
    <lineage>
        <taxon>Bacteria</taxon>
        <taxon>Candidatus Handelsmaniibacteriota</taxon>
    </lineage>
</organism>
<dbReference type="AlphaFoldDB" id="A0A1F6CYU1"/>
<dbReference type="SUPFAM" id="SSF54001">
    <property type="entry name" value="Cysteine proteinases"/>
    <property type="match status" value="1"/>
</dbReference>
<evidence type="ECO:0000313" key="4">
    <source>
        <dbReference type="EMBL" id="OGG54002.1"/>
    </source>
</evidence>
<dbReference type="PANTHER" id="PTHR10363">
    <property type="entry name" value="BLEOMYCIN HYDROLASE"/>
    <property type="match status" value="1"/>
</dbReference>
<accession>A0A1F6CYU1</accession>
<protein>
    <submittedName>
        <fullName evidence="4">Uncharacterized protein</fullName>
    </submittedName>
</protein>
<name>A0A1F6CYU1_HANXR</name>
<comment type="caution">
    <text evidence="4">The sequence shown here is derived from an EMBL/GenBank/DDBJ whole genome shotgun (WGS) entry which is preliminary data.</text>
</comment>
<dbReference type="GO" id="GO:0009636">
    <property type="term" value="P:response to toxic substance"/>
    <property type="evidence" value="ECO:0007669"/>
    <property type="project" value="TreeGrafter"/>
</dbReference>
<sequence length="127" mass="14300">MTPQSFAKKYITVPLDDYVCLVHDPRPTSPVGKTFTVEFLGNVIGGGIVQYLNVDIDLMKQIAMRKIVDGEPVWMGCDVGKMMQRKLGLWDARLFNYEGIYGTTFPGRFSLRTDGPVRAFSYEVPKS</sequence>
<evidence type="ECO:0000256" key="1">
    <source>
        <dbReference type="ARBA" id="ARBA00022670"/>
    </source>
</evidence>
<dbReference type="GO" id="GO:0006508">
    <property type="term" value="P:proteolysis"/>
    <property type="evidence" value="ECO:0007669"/>
    <property type="project" value="UniProtKB-KW"/>
</dbReference>
<dbReference type="Gene3D" id="3.90.70.10">
    <property type="entry name" value="Cysteine proteinases"/>
    <property type="match status" value="1"/>
</dbReference>
<dbReference type="Proteomes" id="UP000178606">
    <property type="component" value="Unassembled WGS sequence"/>
</dbReference>
<dbReference type="GO" id="GO:0043418">
    <property type="term" value="P:homocysteine catabolic process"/>
    <property type="evidence" value="ECO:0007669"/>
    <property type="project" value="TreeGrafter"/>
</dbReference>
<dbReference type="EMBL" id="MFKF01000115">
    <property type="protein sequence ID" value="OGG54002.1"/>
    <property type="molecule type" value="Genomic_DNA"/>
</dbReference>
<gene>
    <name evidence="4" type="ORF">A3F84_04910</name>
</gene>
<evidence type="ECO:0000256" key="3">
    <source>
        <dbReference type="ARBA" id="ARBA00022807"/>
    </source>
</evidence>
<evidence type="ECO:0000313" key="5">
    <source>
        <dbReference type="Proteomes" id="UP000178606"/>
    </source>
</evidence>
<dbReference type="GO" id="GO:0005737">
    <property type="term" value="C:cytoplasm"/>
    <property type="evidence" value="ECO:0007669"/>
    <property type="project" value="TreeGrafter"/>
</dbReference>
<dbReference type="InterPro" id="IPR004134">
    <property type="entry name" value="Peptidase_C1B"/>
</dbReference>
<keyword evidence="2" id="KW-0378">Hydrolase</keyword>
<reference evidence="4 5" key="1">
    <citation type="journal article" date="2016" name="Nat. Commun.">
        <title>Thousands of microbial genomes shed light on interconnected biogeochemical processes in an aquifer system.</title>
        <authorList>
            <person name="Anantharaman K."/>
            <person name="Brown C.T."/>
            <person name="Hug L.A."/>
            <person name="Sharon I."/>
            <person name="Castelle C.J."/>
            <person name="Probst A.J."/>
            <person name="Thomas B.C."/>
            <person name="Singh A."/>
            <person name="Wilkins M.J."/>
            <person name="Karaoz U."/>
            <person name="Brodie E.L."/>
            <person name="Williams K.H."/>
            <person name="Hubbard S.S."/>
            <person name="Banfield J.F."/>
        </authorList>
    </citation>
    <scope>NUCLEOTIDE SEQUENCE [LARGE SCALE GENOMIC DNA]</scope>
    <source>
        <strain evidence="5">RIFCSPLOWO2_12_FULL_64_10</strain>
    </source>
</reference>
<keyword evidence="3" id="KW-0788">Thiol protease</keyword>
<dbReference type="InterPro" id="IPR038765">
    <property type="entry name" value="Papain-like_cys_pep_sf"/>
</dbReference>
<dbReference type="GO" id="GO:0070005">
    <property type="term" value="F:cysteine-type aminopeptidase activity"/>
    <property type="evidence" value="ECO:0007669"/>
    <property type="project" value="InterPro"/>
</dbReference>
<dbReference type="PANTHER" id="PTHR10363:SF2">
    <property type="entry name" value="BLEOMYCIN HYDROLASE"/>
    <property type="match status" value="1"/>
</dbReference>
<proteinExistence type="predicted"/>